<keyword evidence="2" id="KW-1185">Reference proteome</keyword>
<reference evidence="1" key="1">
    <citation type="submission" date="2021-03" db="EMBL/GenBank/DDBJ databases">
        <authorList>
            <person name="Li Z."/>
            <person name="Yang C."/>
        </authorList>
    </citation>
    <scope>NUCLEOTIDE SEQUENCE</scope>
    <source>
        <strain evidence="1">Dzin_1.0</strain>
        <tissue evidence="1">Leaf</tissue>
    </source>
</reference>
<reference evidence="1" key="2">
    <citation type="journal article" date="2022" name="Hortic Res">
        <title>The genome of Dioscorea zingiberensis sheds light on the biosynthesis, origin and evolution of the medicinally important diosgenin saponins.</title>
        <authorList>
            <person name="Li Y."/>
            <person name="Tan C."/>
            <person name="Li Z."/>
            <person name="Guo J."/>
            <person name="Li S."/>
            <person name="Chen X."/>
            <person name="Wang C."/>
            <person name="Dai X."/>
            <person name="Yang H."/>
            <person name="Song W."/>
            <person name="Hou L."/>
            <person name="Xu J."/>
            <person name="Tong Z."/>
            <person name="Xu A."/>
            <person name="Yuan X."/>
            <person name="Wang W."/>
            <person name="Yang Q."/>
            <person name="Chen L."/>
            <person name="Sun Z."/>
            <person name="Wang K."/>
            <person name="Pan B."/>
            <person name="Chen J."/>
            <person name="Bao Y."/>
            <person name="Liu F."/>
            <person name="Qi X."/>
            <person name="Gang D.R."/>
            <person name="Wen J."/>
            <person name="Li J."/>
        </authorList>
    </citation>
    <scope>NUCLEOTIDE SEQUENCE</scope>
    <source>
        <strain evidence="1">Dzin_1.0</strain>
    </source>
</reference>
<comment type="caution">
    <text evidence="1">The sequence shown here is derived from an EMBL/GenBank/DDBJ whole genome shotgun (WGS) entry which is preliminary data.</text>
</comment>
<name>A0A9D5BXK8_9LILI</name>
<dbReference type="EMBL" id="JAGGNH010000009">
    <property type="protein sequence ID" value="KAJ0962547.1"/>
    <property type="molecule type" value="Genomic_DNA"/>
</dbReference>
<accession>A0A9D5BXK8</accession>
<evidence type="ECO:0000313" key="2">
    <source>
        <dbReference type="Proteomes" id="UP001085076"/>
    </source>
</evidence>
<evidence type="ECO:0008006" key="3">
    <source>
        <dbReference type="Google" id="ProtNLM"/>
    </source>
</evidence>
<dbReference type="Proteomes" id="UP001085076">
    <property type="component" value="Miscellaneous, Linkage group lg09"/>
</dbReference>
<organism evidence="1 2">
    <name type="scientific">Dioscorea zingiberensis</name>
    <dbReference type="NCBI Taxonomy" id="325984"/>
    <lineage>
        <taxon>Eukaryota</taxon>
        <taxon>Viridiplantae</taxon>
        <taxon>Streptophyta</taxon>
        <taxon>Embryophyta</taxon>
        <taxon>Tracheophyta</taxon>
        <taxon>Spermatophyta</taxon>
        <taxon>Magnoliopsida</taxon>
        <taxon>Liliopsida</taxon>
        <taxon>Dioscoreales</taxon>
        <taxon>Dioscoreaceae</taxon>
        <taxon>Dioscorea</taxon>
    </lineage>
</organism>
<proteinExistence type="predicted"/>
<gene>
    <name evidence="1" type="ORF">J5N97_027669</name>
</gene>
<sequence>MALNDKVIAGKERLKTHSIATVEGWADQRSLPKALAKRFSPETSWSVKPMTDGKLLVEFPSERLAREVEKMGKVAFSGYSLSFRPWTSDVGAAGRADGAMRWVLVTGLPLFCWDCELVAHLLQPIGDLIYLGGEDTYCADQATVMLRFRRGQLLPCNVECNILGWKYIIRVEIT</sequence>
<protein>
    <recommendedName>
        <fullName evidence="3">DUF4283 domain-containing protein</fullName>
    </recommendedName>
</protein>
<dbReference type="OrthoDB" id="7486164at2759"/>
<dbReference type="AlphaFoldDB" id="A0A9D5BXK8"/>
<evidence type="ECO:0000313" key="1">
    <source>
        <dbReference type="EMBL" id="KAJ0962547.1"/>
    </source>
</evidence>